<keyword evidence="3" id="KW-1185">Reference proteome</keyword>
<gene>
    <name evidence="2" type="ORF">AVEN_264018_1</name>
</gene>
<evidence type="ECO:0000313" key="3">
    <source>
        <dbReference type="Proteomes" id="UP000499080"/>
    </source>
</evidence>
<feature type="region of interest" description="Disordered" evidence="1">
    <location>
        <begin position="59"/>
        <end position="103"/>
    </location>
</feature>
<dbReference type="EMBL" id="BGPR01004146">
    <property type="protein sequence ID" value="GBM96479.1"/>
    <property type="molecule type" value="Genomic_DNA"/>
</dbReference>
<feature type="compositionally biased region" description="Polar residues" evidence="1">
    <location>
        <begin position="59"/>
        <end position="69"/>
    </location>
</feature>
<sequence>MTIIALLGRVHSVGWRWKLIGRKSTYFCETRETAVAASQCGCDGRGTLTPDIRKQSSTIGSVTTLTHGSRPTREGVRLNKDYRGEENQPQPPEGHPAPRTAFI</sequence>
<reference evidence="2 3" key="1">
    <citation type="journal article" date="2019" name="Sci. Rep.">
        <title>Orb-weaving spider Araneus ventricosus genome elucidates the spidroin gene catalogue.</title>
        <authorList>
            <person name="Kono N."/>
            <person name="Nakamura H."/>
            <person name="Ohtoshi R."/>
            <person name="Moran D.A.P."/>
            <person name="Shinohara A."/>
            <person name="Yoshida Y."/>
            <person name="Fujiwara M."/>
            <person name="Mori M."/>
            <person name="Tomita M."/>
            <person name="Arakawa K."/>
        </authorList>
    </citation>
    <scope>NUCLEOTIDE SEQUENCE [LARGE SCALE GENOMIC DNA]</scope>
</reference>
<evidence type="ECO:0000256" key="1">
    <source>
        <dbReference type="SAM" id="MobiDB-lite"/>
    </source>
</evidence>
<dbReference type="AlphaFoldDB" id="A0A4Y2K3Q0"/>
<proteinExistence type="predicted"/>
<name>A0A4Y2K3Q0_ARAVE</name>
<feature type="compositionally biased region" description="Basic and acidic residues" evidence="1">
    <location>
        <begin position="71"/>
        <end position="86"/>
    </location>
</feature>
<comment type="caution">
    <text evidence="2">The sequence shown here is derived from an EMBL/GenBank/DDBJ whole genome shotgun (WGS) entry which is preliminary data.</text>
</comment>
<organism evidence="2 3">
    <name type="scientific">Araneus ventricosus</name>
    <name type="common">Orbweaver spider</name>
    <name type="synonym">Epeira ventricosa</name>
    <dbReference type="NCBI Taxonomy" id="182803"/>
    <lineage>
        <taxon>Eukaryota</taxon>
        <taxon>Metazoa</taxon>
        <taxon>Ecdysozoa</taxon>
        <taxon>Arthropoda</taxon>
        <taxon>Chelicerata</taxon>
        <taxon>Arachnida</taxon>
        <taxon>Araneae</taxon>
        <taxon>Araneomorphae</taxon>
        <taxon>Entelegynae</taxon>
        <taxon>Araneoidea</taxon>
        <taxon>Araneidae</taxon>
        <taxon>Araneus</taxon>
    </lineage>
</organism>
<accession>A0A4Y2K3Q0</accession>
<evidence type="ECO:0000313" key="2">
    <source>
        <dbReference type="EMBL" id="GBM96479.1"/>
    </source>
</evidence>
<protein>
    <submittedName>
        <fullName evidence="2">Uncharacterized protein</fullName>
    </submittedName>
</protein>
<dbReference type="Proteomes" id="UP000499080">
    <property type="component" value="Unassembled WGS sequence"/>
</dbReference>